<dbReference type="Proteomes" id="UP000281553">
    <property type="component" value="Unassembled WGS sequence"/>
</dbReference>
<feature type="compositionally biased region" description="Polar residues" evidence="1">
    <location>
        <begin position="45"/>
        <end position="63"/>
    </location>
</feature>
<dbReference type="EMBL" id="UYRU01053188">
    <property type="protein sequence ID" value="VDN12156.1"/>
    <property type="molecule type" value="Genomic_DNA"/>
</dbReference>
<sequence>MRGAETGNAYGPDHALVRTRLKVHLSSAPKLPRARRLDVAKLRHPNNTEALSTESRSRLTTQADIEDSSRCGKPSTLCDSVRDVNDGFIADNSAKVDHWREHFKHLHNFDEQPITSSPSSTAEIQPSPAYAVSCDSPSEDEVADAMQRLRTNKACREYGISAEIYKSCVDTLAHRLHAVIVQAWREEAVPDDWGSGILVPVHRRGYKTKCENYHGISLINVAAIVFAIVLLTYFQSLRDSRTRPTKAGFRAGRRCADQMFTLRRILEFRYS</sequence>
<dbReference type="PANTHER" id="PTHR19446">
    <property type="entry name" value="REVERSE TRANSCRIPTASES"/>
    <property type="match status" value="1"/>
</dbReference>
<feature type="transmembrane region" description="Helical" evidence="2">
    <location>
        <begin position="213"/>
        <end position="234"/>
    </location>
</feature>
<gene>
    <name evidence="3" type="ORF">DILT_LOCUS7987</name>
</gene>
<name>A0A3P7P2I4_DIBLA</name>
<keyword evidence="2" id="KW-1133">Transmembrane helix</keyword>
<feature type="region of interest" description="Disordered" evidence="1">
    <location>
        <begin position="44"/>
        <end position="67"/>
    </location>
</feature>
<dbReference type="OrthoDB" id="6142323at2759"/>
<evidence type="ECO:0000256" key="2">
    <source>
        <dbReference type="SAM" id="Phobius"/>
    </source>
</evidence>
<evidence type="ECO:0000313" key="4">
    <source>
        <dbReference type="Proteomes" id="UP000281553"/>
    </source>
</evidence>
<reference evidence="3 4" key="1">
    <citation type="submission" date="2018-11" db="EMBL/GenBank/DDBJ databases">
        <authorList>
            <consortium name="Pathogen Informatics"/>
        </authorList>
    </citation>
    <scope>NUCLEOTIDE SEQUENCE [LARGE SCALE GENOMIC DNA]</scope>
</reference>
<keyword evidence="2" id="KW-0812">Transmembrane</keyword>
<evidence type="ECO:0000256" key="1">
    <source>
        <dbReference type="SAM" id="MobiDB-lite"/>
    </source>
</evidence>
<evidence type="ECO:0000313" key="3">
    <source>
        <dbReference type="EMBL" id="VDN12156.1"/>
    </source>
</evidence>
<keyword evidence="2" id="KW-0472">Membrane</keyword>
<accession>A0A3P7P2I4</accession>
<organism evidence="3 4">
    <name type="scientific">Dibothriocephalus latus</name>
    <name type="common">Fish tapeworm</name>
    <name type="synonym">Diphyllobothrium latum</name>
    <dbReference type="NCBI Taxonomy" id="60516"/>
    <lineage>
        <taxon>Eukaryota</taxon>
        <taxon>Metazoa</taxon>
        <taxon>Spiralia</taxon>
        <taxon>Lophotrochozoa</taxon>
        <taxon>Platyhelminthes</taxon>
        <taxon>Cestoda</taxon>
        <taxon>Eucestoda</taxon>
        <taxon>Diphyllobothriidea</taxon>
        <taxon>Diphyllobothriidae</taxon>
        <taxon>Dibothriocephalus</taxon>
    </lineage>
</organism>
<proteinExistence type="predicted"/>
<keyword evidence="4" id="KW-1185">Reference proteome</keyword>
<protein>
    <submittedName>
        <fullName evidence="3">Uncharacterized protein</fullName>
    </submittedName>
</protein>
<dbReference type="AlphaFoldDB" id="A0A3P7P2I4"/>